<dbReference type="AlphaFoldDB" id="A0A1U6IVL4"/>
<gene>
    <name evidence="2" type="ORF">SAMN06295987_11722</name>
</gene>
<sequence>MPNELDQAILDALSASASALHEASERIEKLEEVIAEMGNVSASQLAQITANSLMISALLVEARDDADLIQRATSRASDSLRSFENEELAIKVAQHLEEICDMAAAMIVGH</sequence>
<protein>
    <submittedName>
        <fullName evidence="2">Uncharacterized protein</fullName>
    </submittedName>
</protein>
<evidence type="ECO:0000256" key="1">
    <source>
        <dbReference type="SAM" id="Coils"/>
    </source>
</evidence>
<name>A0A1U6IVL4_9SPHN</name>
<dbReference type="RefSeq" id="WP_079732015.1">
    <property type="nucleotide sequence ID" value="NZ_FVZE01000017.1"/>
</dbReference>
<feature type="coiled-coil region" evidence="1">
    <location>
        <begin position="13"/>
        <end position="40"/>
    </location>
</feature>
<organism evidence="2 3">
    <name type="scientific">Novosphingobium mathurense</name>
    <dbReference type="NCBI Taxonomy" id="428990"/>
    <lineage>
        <taxon>Bacteria</taxon>
        <taxon>Pseudomonadati</taxon>
        <taxon>Pseudomonadota</taxon>
        <taxon>Alphaproteobacteria</taxon>
        <taxon>Sphingomonadales</taxon>
        <taxon>Sphingomonadaceae</taxon>
        <taxon>Novosphingobium</taxon>
    </lineage>
</organism>
<evidence type="ECO:0000313" key="2">
    <source>
        <dbReference type="EMBL" id="SLK12050.1"/>
    </source>
</evidence>
<dbReference type="EMBL" id="FVZE01000017">
    <property type="protein sequence ID" value="SLK12050.1"/>
    <property type="molecule type" value="Genomic_DNA"/>
</dbReference>
<proteinExistence type="predicted"/>
<keyword evidence="3" id="KW-1185">Reference proteome</keyword>
<accession>A0A1U6IVL4</accession>
<keyword evidence="1" id="KW-0175">Coiled coil</keyword>
<evidence type="ECO:0000313" key="3">
    <source>
        <dbReference type="Proteomes" id="UP000190989"/>
    </source>
</evidence>
<reference evidence="3" key="1">
    <citation type="submission" date="2017-02" db="EMBL/GenBank/DDBJ databases">
        <authorList>
            <person name="Varghese N."/>
            <person name="Submissions S."/>
        </authorList>
    </citation>
    <scope>NUCLEOTIDE SEQUENCE [LARGE SCALE GENOMIC DNA]</scope>
    <source>
        <strain evidence="3">SM117</strain>
    </source>
</reference>
<dbReference type="Proteomes" id="UP000190989">
    <property type="component" value="Unassembled WGS sequence"/>
</dbReference>